<dbReference type="AlphaFoldDB" id="A0A0E9SKK4"/>
<protein>
    <submittedName>
        <fullName evidence="1">Uncharacterized protein</fullName>
    </submittedName>
</protein>
<reference evidence="1" key="1">
    <citation type="submission" date="2014-11" db="EMBL/GenBank/DDBJ databases">
        <authorList>
            <person name="Amaro Gonzalez C."/>
        </authorList>
    </citation>
    <scope>NUCLEOTIDE SEQUENCE</scope>
</reference>
<organism evidence="1">
    <name type="scientific">Anguilla anguilla</name>
    <name type="common">European freshwater eel</name>
    <name type="synonym">Muraena anguilla</name>
    <dbReference type="NCBI Taxonomy" id="7936"/>
    <lineage>
        <taxon>Eukaryota</taxon>
        <taxon>Metazoa</taxon>
        <taxon>Chordata</taxon>
        <taxon>Craniata</taxon>
        <taxon>Vertebrata</taxon>
        <taxon>Euteleostomi</taxon>
        <taxon>Actinopterygii</taxon>
        <taxon>Neopterygii</taxon>
        <taxon>Teleostei</taxon>
        <taxon>Anguilliformes</taxon>
        <taxon>Anguillidae</taxon>
        <taxon>Anguilla</taxon>
    </lineage>
</organism>
<name>A0A0E9SKK4_ANGAN</name>
<reference evidence="1" key="2">
    <citation type="journal article" date="2015" name="Fish Shellfish Immunol.">
        <title>Early steps in the European eel (Anguilla anguilla)-Vibrio vulnificus interaction in the gills: Role of the RtxA13 toxin.</title>
        <authorList>
            <person name="Callol A."/>
            <person name="Pajuelo D."/>
            <person name="Ebbesson L."/>
            <person name="Teles M."/>
            <person name="MacKenzie S."/>
            <person name="Amaro C."/>
        </authorList>
    </citation>
    <scope>NUCLEOTIDE SEQUENCE</scope>
</reference>
<dbReference type="EMBL" id="GBXM01089213">
    <property type="protein sequence ID" value="JAH19364.1"/>
    <property type="molecule type" value="Transcribed_RNA"/>
</dbReference>
<accession>A0A0E9SKK4</accession>
<sequence length="36" mass="3898">MCDIMGTSQLSDKMKSYGQTFTGKGVVNSHLYGEAL</sequence>
<evidence type="ECO:0000313" key="1">
    <source>
        <dbReference type="EMBL" id="JAH41831.1"/>
    </source>
</evidence>
<dbReference type="EMBL" id="GBXM01070054">
    <property type="protein sequence ID" value="JAH38523.1"/>
    <property type="molecule type" value="Transcribed_RNA"/>
</dbReference>
<proteinExistence type="predicted"/>
<dbReference type="EMBL" id="GBXM01066746">
    <property type="protein sequence ID" value="JAH41831.1"/>
    <property type="molecule type" value="Transcribed_RNA"/>
</dbReference>